<dbReference type="Proteomes" id="UP000295293">
    <property type="component" value="Unassembled WGS sequence"/>
</dbReference>
<dbReference type="EMBL" id="SNZH01000016">
    <property type="protein sequence ID" value="TDR39324.1"/>
    <property type="molecule type" value="Genomic_DNA"/>
</dbReference>
<dbReference type="RefSeq" id="WP_133820799.1">
    <property type="nucleotide sequence ID" value="NZ_SNZH01000016.1"/>
</dbReference>
<name>A0A4V3DLF3_9GAMM</name>
<evidence type="ECO:0000313" key="2">
    <source>
        <dbReference type="Proteomes" id="UP000295293"/>
    </source>
</evidence>
<accession>A0A4V3DLF3</accession>
<proteinExistence type="predicted"/>
<comment type="caution">
    <text evidence="1">The sequence shown here is derived from an EMBL/GenBank/DDBJ whole genome shotgun (WGS) entry which is preliminary data.</text>
</comment>
<sequence>MSNTPGNSTANPLTNTTATPVTPNYVFDAGSSTYQLQAFTTPACNNDFPDDADSYARLAALWSQNVDGFTRQAIAGNPWNSLYSSAQTAYYNPLATPIPKGNGAVDVAWIAFPNRLIQYLGQNQLPPNPYNLPQNQLYVLADSGELSKYPIPSVRCPQPDWSGELQPFGPYGPRGWLDEYCEFAVVRDAANKIVRIDFTCENPEYYQTLWRISPERVCAVYEQALNTGAPQSQWVSVTVADLQLLDPVSGKPVIDPETGRPAYNPLNRFNSGTLAVRGATPAECSGGAMHLTATPNTLQTELGLGAGATVQRSQGNTDPQALICCGQYGQNYRNSDPHIGQTINLAVGAGTNISLADPPGLYIQMPSFAQYQLPADPKLPAGASVADCWHIIRGFEHITDTITGQRFPGSFILHAAFQIPQSWIDAGVSFGISDITIAGAPIEYGSQVQATLEIALFGRPIVPPPQPAPALACVVSPAVVSEAQPLQILFQNVWDAYYGTTVNTPSGVSMVLASNSSIIPPTIYAGEKNVALALTYAAPLGSVPLPETQWPTVYFTNADGSIDSSVSVRVSGYSETVTYAVPGNTYPSPSQLLNLSVSVAGNSPAGVRGIVIVPAGQVFSSSLTPAPAFLVVASSSTQA</sequence>
<organism evidence="1 2">
    <name type="scientific">Tahibacter aquaticus</name>
    <dbReference type="NCBI Taxonomy" id="520092"/>
    <lineage>
        <taxon>Bacteria</taxon>
        <taxon>Pseudomonadati</taxon>
        <taxon>Pseudomonadota</taxon>
        <taxon>Gammaproteobacteria</taxon>
        <taxon>Lysobacterales</taxon>
        <taxon>Rhodanobacteraceae</taxon>
        <taxon>Tahibacter</taxon>
    </lineage>
</organism>
<dbReference type="OrthoDB" id="226361at2"/>
<reference evidence="1 2" key="1">
    <citation type="submission" date="2019-03" db="EMBL/GenBank/DDBJ databases">
        <title>Genomic Encyclopedia of Type Strains, Phase IV (KMG-IV): sequencing the most valuable type-strain genomes for metagenomic binning, comparative biology and taxonomic classification.</title>
        <authorList>
            <person name="Goeker M."/>
        </authorList>
    </citation>
    <scope>NUCLEOTIDE SEQUENCE [LARGE SCALE GENOMIC DNA]</scope>
    <source>
        <strain evidence="1 2">DSM 21667</strain>
    </source>
</reference>
<gene>
    <name evidence="1" type="ORF">DFR29_11613</name>
</gene>
<evidence type="ECO:0000313" key="1">
    <source>
        <dbReference type="EMBL" id="TDR39324.1"/>
    </source>
</evidence>
<keyword evidence="2" id="KW-1185">Reference proteome</keyword>
<protein>
    <submittedName>
        <fullName evidence="1">Uncharacterized protein</fullName>
    </submittedName>
</protein>
<dbReference type="AlphaFoldDB" id="A0A4V3DLF3"/>